<proteinExistence type="predicted"/>
<reference evidence="1 2" key="1">
    <citation type="journal article" date="2022" name="bioRxiv">
        <title>An ancient truncated duplication of the anti-Mullerian hormone receptor type 2 gene is a potential conserved master sex determinant in the Pangasiidae catfish family.</title>
        <authorList>
            <person name="Wen M."/>
            <person name="Pan Q."/>
            <person name="Jouanno E."/>
            <person name="Montfort J."/>
            <person name="Zahm M."/>
            <person name="Cabau C."/>
            <person name="Klopp C."/>
            <person name="Iampietro C."/>
            <person name="Roques C."/>
            <person name="Bouchez O."/>
            <person name="Castinel A."/>
            <person name="Donnadieu C."/>
            <person name="Parrinello H."/>
            <person name="Poncet C."/>
            <person name="Belmonte E."/>
            <person name="Gautier V."/>
            <person name="Avarre J.-C."/>
            <person name="Dugue R."/>
            <person name="Gustiano R."/>
            <person name="Ha T.T.T."/>
            <person name="Campet M."/>
            <person name="Sriphairoj K."/>
            <person name="Ribolli J."/>
            <person name="de Almeida F.L."/>
            <person name="Desvignes T."/>
            <person name="Postlethwait J.H."/>
            <person name="Bucao C.F."/>
            <person name="Robinson-Rechavi M."/>
            <person name="Bobe J."/>
            <person name="Herpin A."/>
            <person name="Guiguen Y."/>
        </authorList>
    </citation>
    <scope>NUCLEOTIDE SEQUENCE [LARGE SCALE GENOMIC DNA]</scope>
    <source>
        <strain evidence="1">YG-Dec2019</strain>
    </source>
</reference>
<gene>
    <name evidence="1" type="ORF">PGIGA_G00254680</name>
</gene>
<dbReference type="EMBL" id="CM040462">
    <property type="protein sequence ID" value="MCI4381670.1"/>
    <property type="molecule type" value="Genomic_DNA"/>
</dbReference>
<dbReference type="Proteomes" id="UP000829447">
    <property type="component" value="Linkage Group LG9"/>
</dbReference>
<accession>A0ACC5WSM8</accession>
<protein>
    <submittedName>
        <fullName evidence="1">Uncharacterized protein</fullName>
    </submittedName>
</protein>
<comment type="caution">
    <text evidence="1">The sequence shown here is derived from an EMBL/GenBank/DDBJ whole genome shotgun (WGS) entry which is preliminary data.</text>
</comment>
<organism evidence="1 2">
    <name type="scientific">Pangasianodon gigas</name>
    <name type="common">Mekong giant catfish</name>
    <name type="synonym">Pangasius gigas</name>
    <dbReference type="NCBI Taxonomy" id="30993"/>
    <lineage>
        <taxon>Eukaryota</taxon>
        <taxon>Metazoa</taxon>
        <taxon>Chordata</taxon>
        <taxon>Craniata</taxon>
        <taxon>Vertebrata</taxon>
        <taxon>Euteleostomi</taxon>
        <taxon>Actinopterygii</taxon>
        <taxon>Neopterygii</taxon>
        <taxon>Teleostei</taxon>
        <taxon>Ostariophysi</taxon>
        <taxon>Siluriformes</taxon>
        <taxon>Pangasiidae</taxon>
        <taxon>Pangasianodon</taxon>
    </lineage>
</organism>
<evidence type="ECO:0000313" key="2">
    <source>
        <dbReference type="Proteomes" id="UP000829447"/>
    </source>
</evidence>
<evidence type="ECO:0000313" key="1">
    <source>
        <dbReference type="EMBL" id="MCI4381670.1"/>
    </source>
</evidence>
<name>A0ACC5WSM8_PANGG</name>
<keyword evidence="2" id="KW-1185">Reference proteome</keyword>
<sequence>MNPVRRPGTAHSFVTEFEGSGQINPNPVTANDSDLLFDIYLSPAKLRALSGSDDLQQVTSLEMCVDTQQTILGNFGVHLPNLVQLKMNNSLILSVRDLGITLSHLQVLSLVRCGLADLEGLSSLSSLKELYVAYNNVSDLSQVCMLEQLELVDLEGNDVDDLVQVQYLGLCGKLKTLTLEGNPVCTCPHPGASQVSEYNYRSAVRKLIPQLQVLDDAPAEEEEPRCSSAMMEDWALLKESIKDTTSITDIANDCLELRELRGASVCDLSRPGSAQRPGTSVGYSSPLSRPGTARPPSSSVSSRPSSADSDADTPDYEASDLTHGVGRVLFCGNPLQAIRARRQKIKVGLPVQLQGPSSHSRPCTQLGSYVPEHTYDVEETNSQDRSDVFAELRAWRKEHNKRLLAIERDRQPQVMRIVHRDDDDDHDDDENKDSSNEYDEGAHSLSLISDREDEEETQEGQKTGHRDTQSPDSSFQSPSPEVSRLSSLSNHTVAPSPPPRAAAPSTGKRIAEIRARRLKISNMGAGMQKLNRETITSDVTASRDMNHKVLCPGALKMQPAPPQIHYKPHRPGSSPMITPQSEPCSGTSPSNSEHKPVICSVMPERPTPTRPHTARAALQRPPVLPSKASGHLD</sequence>